<comment type="similarity">
    <text evidence="2 10">Belongs to the cation transport ATPase (P-type) (TC 3.A.3) family. Type IB subfamily.</text>
</comment>
<evidence type="ECO:0000256" key="10">
    <source>
        <dbReference type="RuleBase" id="RU362081"/>
    </source>
</evidence>
<feature type="domain" description="P-type ATPase A" evidence="11">
    <location>
        <begin position="116"/>
        <end position="214"/>
    </location>
</feature>
<dbReference type="InterPro" id="IPR018303">
    <property type="entry name" value="ATPase_P-typ_P_site"/>
</dbReference>
<dbReference type="InterPro" id="IPR051014">
    <property type="entry name" value="Cation_Transport_ATPase_IB"/>
</dbReference>
<evidence type="ECO:0000256" key="2">
    <source>
        <dbReference type="ARBA" id="ARBA00006024"/>
    </source>
</evidence>
<dbReference type="SFLD" id="SFLDF00027">
    <property type="entry name" value="p-type_atpase"/>
    <property type="match status" value="1"/>
</dbReference>
<keyword evidence="14" id="KW-1185">Reference proteome</keyword>
<feature type="transmembrane region" description="Helical" evidence="10">
    <location>
        <begin position="566"/>
        <end position="585"/>
    </location>
</feature>
<comment type="subcellular location">
    <subcellularLocation>
        <location evidence="10">Cell membrane</location>
    </subcellularLocation>
    <subcellularLocation>
        <location evidence="1">Membrane</location>
    </subcellularLocation>
</comment>
<evidence type="ECO:0000256" key="5">
    <source>
        <dbReference type="ARBA" id="ARBA00022967"/>
    </source>
</evidence>
<dbReference type="Proteomes" id="UP000440694">
    <property type="component" value="Unassembled WGS sequence"/>
</dbReference>
<keyword evidence="7 10" id="KW-0472">Membrane</keyword>
<dbReference type="Gene3D" id="3.40.1110.10">
    <property type="entry name" value="Calcium-transporting ATPase, cytoplasmic domain N"/>
    <property type="match status" value="1"/>
</dbReference>
<dbReference type="PRINTS" id="PR00120">
    <property type="entry name" value="HATPASE"/>
</dbReference>
<name>A0A6I3KMS7_9HYPH</name>
<keyword evidence="4 10" id="KW-0479">Metal-binding</keyword>
<dbReference type="AlphaFoldDB" id="A0A6I3KMS7"/>
<dbReference type="SUPFAM" id="SSF81665">
    <property type="entry name" value="Calcium ATPase, transmembrane domain M"/>
    <property type="match status" value="1"/>
</dbReference>
<dbReference type="EC" id="7.2.2.12" evidence="8"/>
<gene>
    <name evidence="13" type="ORF">GIW81_15580</name>
</gene>
<evidence type="ECO:0000256" key="8">
    <source>
        <dbReference type="ARBA" id="ARBA00039097"/>
    </source>
</evidence>
<dbReference type="InterPro" id="IPR027256">
    <property type="entry name" value="P-typ_ATPase_IB"/>
</dbReference>
<dbReference type="InterPro" id="IPR008250">
    <property type="entry name" value="ATPase_P-typ_transduc_dom_A_sf"/>
</dbReference>
<dbReference type="InterPro" id="IPR023299">
    <property type="entry name" value="ATPase_P-typ_cyto_dom_N"/>
</dbReference>
<dbReference type="InterPro" id="IPR023214">
    <property type="entry name" value="HAD_sf"/>
</dbReference>
<dbReference type="InterPro" id="IPR059000">
    <property type="entry name" value="ATPase_P-type_domA"/>
</dbReference>
<proteinExistence type="inferred from homology"/>
<comment type="caution">
    <text evidence="13">The sequence shown here is derived from an EMBL/GenBank/DDBJ whole genome shotgun (WGS) entry which is preliminary data.</text>
</comment>
<keyword evidence="6 10" id="KW-1133">Transmembrane helix</keyword>
<dbReference type="GO" id="GO:0005886">
    <property type="term" value="C:plasma membrane"/>
    <property type="evidence" value="ECO:0007669"/>
    <property type="project" value="UniProtKB-SubCell"/>
</dbReference>
<feature type="transmembrane region" description="Helical" evidence="10">
    <location>
        <begin position="256"/>
        <end position="280"/>
    </location>
</feature>
<dbReference type="InterPro" id="IPR044492">
    <property type="entry name" value="P_typ_ATPase_HD_dom"/>
</dbReference>
<evidence type="ECO:0000256" key="1">
    <source>
        <dbReference type="ARBA" id="ARBA00004370"/>
    </source>
</evidence>
<dbReference type="InterPro" id="IPR023298">
    <property type="entry name" value="ATPase_P-typ_TM_dom_sf"/>
</dbReference>
<evidence type="ECO:0000256" key="9">
    <source>
        <dbReference type="ARBA" id="ARBA00047308"/>
    </source>
</evidence>
<feature type="transmembrane region" description="Helical" evidence="10">
    <location>
        <begin position="35"/>
        <end position="54"/>
    </location>
</feature>
<organism evidence="13 14">
    <name type="scientific">Hyphomicrobium album</name>
    <dbReference type="NCBI Taxonomy" id="2665159"/>
    <lineage>
        <taxon>Bacteria</taxon>
        <taxon>Pseudomonadati</taxon>
        <taxon>Pseudomonadota</taxon>
        <taxon>Alphaproteobacteria</taxon>
        <taxon>Hyphomicrobiales</taxon>
        <taxon>Hyphomicrobiaceae</taxon>
        <taxon>Hyphomicrobium</taxon>
    </lineage>
</organism>
<dbReference type="PROSITE" id="PS00154">
    <property type="entry name" value="ATPASE_E1_E2"/>
    <property type="match status" value="1"/>
</dbReference>
<dbReference type="Gene3D" id="3.40.50.1000">
    <property type="entry name" value="HAD superfamily/HAD-like"/>
    <property type="match status" value="1"/>
</dbReference>
<dbReference type="InterPro" id="IPR036412">
    <property type="entry name" value="HAD-like_sf"/>
</dbReference>
<dbReference type="SUPFAM" id="SSF81653">
    <property type="entry name" value="Calcium ATPase, transduction domain A"/>
    <property type="match status" value="1"/>
</dbReference>
<dbReference type="InterPro" id="IPR001757">
    <property type="entry name" value="P_typ_ATPase"/>
</dbReference>
<keyword evidence="5" id="KW-1278">Translocase</keyword>
<dbReference type="Gene3D" id="2.70.150.10">
    <property type="entry name" value="Calcium-transporting ATPase, cytoplasmic transduction domain A"/>
    <property type="match status" value="1"/>
</dbReference>
<dbReference type="SFLD" id="SFLDG00002">
    <property type="entry name" value="C1.7:_P-type_atpase_like"/>
    <property type="match status" value="1"/>
</dbReference>
<evidence type="ECO:0000256" key="7">
    <source>
        <dbReference type="ARBA" id="ARBA00023136"/>
    </source>
</evidence>
<dbReference type="PANTHER" id="PTHR48085:SF5">
    <property type="entry name" value="CADMIUM_ZINC-TRANSPORTING ATPASE HMA4-RELATED"/>
    <property type="match status" value="1"/>
</dbReference>
<dbReference type="Gene3D" id="1.20.120.520">
    <property type="entry name" value="nmb1532 protein domain like"/>
    <property type="match status" value="1"/>
</dbReference>
<dbReference type="Pfam" id="PF00122">
    <property type="entry name" value="E1-E2_ATPase"/>
    <property type="match status" value="1"/>
</dbReference>
<evidence type="ECO:0000313" key="13">
    <source>
        <dbReference type="EMBL" id="MTD95759.1"/>
    </source>
</evidence>
<keyword evidence="10" id="KW-0067">ATP-binding</keyword>
<dbReference type="GO" id="GO:0005524">
    <property type="term" value="F:ATP binding"/>
    <property type="evidence" value="ECO:0007669"/>
    <property type="project" value="UniProtKB-UniRule"/>
</dbReference>
<sequence>MINERFARRTLAVAALLGLAFGGTAFLAGYPATAGWMWTAATIPVVIALAFSIVRDFAAGRMGVDAIALLAMAAAILLQQPLAAIVVAIMYTGGTVLEDDAVSRAERNLKTLVDRAPRLAHRRVDETIMDVDIGDVKVGDAILIRAGEIIPVDGLIASPRAVVDEAALTGEPIPIARQAGESARSGTLNAGDTFEITATATADESTYAGIVRLVTAAQTAKAPFIRLADRYALLLLPVTIVIAGLAWALSGDPVRGLAVLVVATPCPLILAAPVAFIAGVSQAARRGIIIKGGAPLDALAQTHTVLFDKTGTLTVGGARLIAVETAPNEDASEVLRLAGSLEQASQHVVAAAIVTAAAGKGLSLQMPEQVHEVMGSGLEGVVDGRMVRVGSHQLNFGPRKPDEWAGRALRRASWRSALSVFVSVDGRVVGALLLADELRKETPRAVQSLRSAGISRIVMVTGDHADAAETIAAALNIDAVLSDRVPSDKVDAVVMESRLHPTLMVGDGINDAPALAAADVGVALGARGASASSEAADVVIVVDRLDRVSEAVIISRRARRIAIQSIVAGMGLSGVAMAFAAFGWLTPVAGALTQEAIDVAVILNALRALTPGWHRRREGLPSKMARALSEEHRLLEQELDKLRSISDALDDASGQRAVDLILSAHAIVEDSVVTHEREDETTLYPRLSKLLTNSHGLSAMSRAHREILHQARLLARLAHGLRAEDADKYLVRDAQRVIGSIEALVRIHNAQEEDIYEETVSG</sequence>
<evidence type="ECO:0000259" key="12">
    <source>
        <dbReference type="Pfam" id="PF01814"/>
    </source>
</evidence>
<dbReference type="GO" id="GO:0016463">
    <property type="term" value="F:P-type zinc transporter activity"/>
    <property type="evidence" value="ECO:0007669"/>
    <property type="project" value="UniProtKB-EC"/>
</dbReference>
<dbReference type="EMBL" id="WMBQ01000002">
    <property type="protein sequence ID" value="MTD95759.1"/>
    <property type="molecule type" value="Genomic_DNA"/>
</dbReference>
<evidence type="ECO:0000256" key="4">
    <source>
        <dbReference type="ARBA" id="ARBA00022723"/>
    </source>
</evidence>
<evidence type="ECO:0000313" key="14">
    <source>
        <dbReference type="Proteomes" id="UP000440694"/>
    </source>
</evidence>
<dbReference type="PRINTS" id="PR00119">
    <property type="entry name" value="CATATPASE"/>
</dbReference>
<dbReference type="NCBIfam" id="TIGR01494">
    <property type="entry name" value="ATPase_P-type"/>
    <property type="match status" value="2"/>
</dbReference>
<dbReference type="Pfam" id="PF00702">
    <property type="entry name" value="Hydrolase"/>
    <property type="match status" value="1"/>
</dbReference>
<dbReference type="InterPro" id="IPR012312">
    <property type="entry name" value="Hemerythrin-like"/>
</dbReference>
<dbReference type="GO" id="GO:0016887">
    <property type="term" value="F:ATP hydrolysis activity"/>
    <property type="evidence" value="ECO:0007669"/>
    <property type="project" value="InterPro"/>
</dbReference>
<feature type="transmembrane region" description="Helical" evidence="10">
    <location>
        <begin position="231"/>
        <end position="250"/>
    </location>
</feature>
<dbReference type="GO" id="GO:0046872">
    <property type="term" value="F:metal ion binding"/>
    <property type="evidence" value="ECO:0007669"/>
    <property type="project" value="UniProtKB-KW"/>
</dbReference>
<feature type="domain" description="Hemerythrin-like" evidence="12">
    <location>
        <begin position="626"/>
        <end position="756"/>
    </location>
</feature>
<accession>A0A6I3KMS7</accession>
<keyword evidence="10" id="KW-1003">Cell membrane</keyword>
<dbReference type="SFLD" id="SFLDS00003">
    <property type="entry name" value="Haloacid_Dehalogenase"/>
    <property type="match status" value="1"/>
</dbReference>
<dbReference type="GO" id="GO:0015086">
    <property type="term" value="F:cadmium ion transmembrane transporter activity"/>
    <property type="evidence" value="ECO:0007669"/>
    <property type="project" value="TreeGrafter"/>
</dbReference>
<evidence type="ECO:0000256" key="6">
    <source>
        <dbReference type="ARBA" id="ARBA00022989"/>
    </source>
</evidence>
<evidence type="ECO:0000256" key="3">
    <source>
        <dbReference type="ARBA" id="ARBA00022692"/>
    </source>
</evidence>
<dbReference type="PANTHER" id="PTHR48085">
    <property type="entry name" value="CADMIUM/ZINC-TRANSPORTING ATPASE HMA2-RELATED"/>
    <property type="match status" value="1"/>
</dbReference>
<reference evidence="13 14" key="1">
    <citation type="submission" date="2019-11" db="EMBL/GenBank/DDBJ databases">
        <title>Identification of a novel strain.</title>
        <authorList>
            <person name="Xu Q."/>
            <person name="Wang G."/>
        </authorList>
    </citation>
    <scope>NUCLEOTIDE SEQUENCE [LARGE SCALE GENOMIC DNA]</scope>
    <source>
        <strain evidence="14">xq</strain>
    </source>
</reference>
<dbReference type="RefSeq" id="WP_154740266.1">
    <property type="nucleotide sequence ID" value="NZ_WMBQ01000002.1"/>
</dbReference>
<dbReference type="SUPFAM" id="SSF56784">
    <property type="entry name" value="HAD-like"/>
    <property type="match status" value="1"/>
</dbReference>
<dbReference type="Pfam" id="PF01814">
    <property type="entry name" value="Hemerythrin"/>
    <property type="match status" value="1"/>
</dbReference>
<protein>
    <recommendedName>
        <fullName evidence="8">P-type Zn(2+) transporter</fullName>
        <ecNumber evidence="8">7.2.2.12</ecNumber>
    </recommendedName>
</protein>
<dbReference type="NCBIfam" id="TIGR01525">
    <property type="entry name" value="ATPase-IB_hvy"/>
    <property type="match status" value="1"/>
</dbReference>
<evidence type="ECO:0000259" key="11">
    <source>
        <dbReference type="Pfam" id="PF00122"/>
    </source>
</evidence>
<comment type="catalytic activity">
    <reaction evidence="9">
        <text>Zn(2+)(in) + ATP + H2O = Zn(2+)(out) + ADP + phosphate + H(+)</text>
        <dbReference type="Rhea" id="RHEA:20621"/>
        <dbReference type="ChEBI" id="CHEBI:15377"/>
        <dbReference type="ChEBI" id="CHEBI:15378"/>
        <dbReference type="ChEBI" id="CHEBI:29105"/>
        <dbReference type="ChEBI" id="CHEBI:30616"/>
        <dbReference type="ChEBI" id="CHEBI:43474"/>
        <dbReference type="ChEBI" id="CHEBI:456216"/>
        <dbReference type="EC" id="7.2.2.12"/>
    </reaction>
</comment>
<keyword evidence="3 10" id="KW-0812">Transmembrane</keyword>
<keyword evidence="10" id="KW-0547">Nucleotide-binding</keyword>